<reference evidence="3" key="1">
    <citation type="journal article" date="2019" name="Int. J. Syst. Evol. Microbiol.">
        <title>The Global Catalogue of Microorganisms (GCM) 10K type strain sequencing project: providing services to taxonomists for standard genome sequencing and annotation.</title>
        <authorList>
            <consortium name="The Broad Institute Genomics Platform"/>
            <consortium name="The Broad Institute Genome Sequencing Center for Infectious Disease"/>
            <person name="Wu L."/>
            <person name="Ma J."/>
        </authorList>
    </citation>
    <scope>NUCLEOTIDE SEQUENCE [LARGE SCALE GENOMIC DNA]</scope>
    <source>
        <strain evidence="3">CCUG 56607</strain>
    </source>
</reference>
<feature type="transmembrane region" description="Helical" evidence="1">
    <location>
        <begin position="21"/>
        <end position="39"/>
    </location>
</feature>
<comment type="caution">
    <text evidence="2">The sequence shown here is derived from an EMBL/GenBank/DDBJ whole genome shotgun (WGS) entry which is preliminary data.</text>
</comment>
<keyword evidence="1" id="KW-1133">Transmembrane helix</keyword>
<protein>
    <submittedName>
        <fullName evidence="2">ABC transporter permease</fullName>
    </submittedName>
</protein>
<evidence type="ECO:0000256" key="1">
    <source>
        <dbReference type="SAM" id="Phobius"/>
    </source>
</evidence>
<feature type="transmembrane region" description="Helical" evidence="1">
    <location>
        <begin position="282"/>
        <end position="306"/>
    </location>
</feature>
<proteinExistence type="predicted"/>
<dbReference type="PANTHER" id="PTHR37305">
    <property type="entry name" value="INTEGRAL MEMBRANE PROTEIN-RELATED"/>
    <property type="match status" value="1"/>
</dbReference>
<name>A0ABW3L6B2_9BACI</name>
<dbReference type="Pfam" id="PF12679">
    <property type="entry name" value="ABC2_membrane_2"/>
    <property type="match status" value="1"/>
</dbReference>
<keyword evidence="3" id="KW-1185">Reference proteome</keyword>
<keyword evidence="1" id="KW-0472">Membrane</keyword>
<feature type="transmembrane region" description="Helical" evidence="1">
    <location>
        <begin position="200"/>
        <end position="226"/>
    </location>
</feature>
<keyword evidence="1" id="KW-0812">Transmembrane</keyword>
<organism evidence="2 3">
    <name type="scientific">Thalassobacillus hwangdonensis</name>
    <dbReference type="NCBI Taxonomy" id="546108"/>
    <lineage>
        <taxon>Bacteria</taxon>
        <taxon>Bacillati</taxon>
        <taxon>Bacillota</taxon>
        <taxon>Bacilli</taxon>
        <taxon>Bacillales</taxon>
        <taxon>Bacillaceae</taxon>
        <taxon>Thalassobacillus</taxon>
    </lineage>
</organism>
<dbReference type="Proteomes" id="UP001596990">
    <property type="component" value="Unassembled WGS sequence"/>
</dbReference>
<feature type="transmembrane region" description="Helical" evidence="1">
    <location>
        <begin position="111"/>
        <end position="133"/>
    </location>
</feature>
<dbReference type="RefSeq" id="WP_386062431.1">
    <property type="nucleotide sequence ID" value="NZ_JBHTKL010000005.1"/>
</dbReference>
<sequence>MSRLFNLIRNESMKLAKKRSSWVMMGVLIIGIVLVAILSKGTGTGQQIPWETQLKQQAGNYQQLLESDGISERERNYYEEELAIADYRLNADIPPLELNSFEQYLLDSKSVLAFVTLFTVIIGAGIVASEFTWGTIKMLMIRPVRRYKVLLSKYLTTLIAAVIFAGIAYVATVISGIFIFPSSEGAYLVVDNGEVVERSIWTASLFTYGLAFVNLLMMTTFAFMIGTVARSNALAIGLSIFLMFTGQQVVYLLSDYDWIKYYLFTHTDMTQYLQPRLIVEGLTVPFSVAVLAVYLVIFLAVSFFTFTKRDIAT</sequence>
<gene>
    <name evidence="2" type="ORF">ACFQ2J_15425</name>
</gene>
<accession>A0ABW3L6B2</accession>
<evidence type="ECO:0000313" key="2">
    <source>
        <dbReference type="EMBL" id="MFD1020578.1"/>
    </source>
</evidence>
<dbReference type="PANTHER" id="PTHR37305:SF1">
    <property type="entry name" value="MEMBRANE PROTEIN"/>
    <property type="match status" value="1"/>
</dbReference>
<dbReference type="EMBL" id="JBHTKL010000005">
    <property type="protein sequence ID" value="MFD1020578.1"/>
    <property type="molecule type" value="Genomic_DNA"/>
</dbReference>
<evidence type="ECO:0000313" key="3">
    <source>
        <dbReference type="Proteomes" id="UP001596990"/>
    </source>
</evidence>
<feature type="transmembrane region" description="Helical" evidence="1">
    <location>
        <begin position="154"/>
        <end position="180"/>
    </location>
</feature>
<feature type="transmembrane region" description="Helical" evidence="1">
    <location>
        <begin position="233"/>
        <end position="253"/>
    </location>
</feature>